<dbReference type="Proteomes" id="UP000282656">
    <property type="component" value="Unassembled WGS sequence"/>
</dbReference>
<feature type="compositionally biased region" description="Basic and acidic residues" evidence="1">
    <location>
        <begin position="1"/>
        <end position="20"/>
    </location>
</feature>
<reference evidence="3" key="1">
    <citation type="submission" date="2018-09" db="EMBL/GenBank/DDBJ databases">
        <authorList>
            <person name="Livingstone P.G."/>
            <person name="Whitworth D.E."/>
        </authorList>
    </citation>
    <scope>NUCLEOTIDE SEQUENCE [LARGE SCALE GENOMIC DNA]</scope>
    <source>
        <strain evidence="3">AB047A</strain>
    </source>
</reference>
<comment type="caution">
    <text evidence="2">The sequence shown here is derived from an EMBL/GenBank/DDBJ whole genome shotgun (WGS) entry which is preliminary data.</text>
</comment>
<feature type="region of interest" description="Disordered" evidence="1">
    <location>
        <begin position="163"/>
        <end position="187"/>
    </location>
</feature>
<organism evidence="2 3">
    <name type="scientific">Corallococcus interemptor</name>
    <dbReference type="NCBI Taxonomy" id="2316720"/>
    <lineage>
        <taxon>Bacteria</taxon>
        <taxon>Pseudomonadati</taxon>
        <taxon>Myxococcota</taxon>
        <taxon>Myxococcia</taxon>
        <taxon>Myxococcales</taxon>
        <taxon>Cystobacterineae</taxon>
        <taxon>Myxococcaceae</taxon>
        <taxon>Corallococcus</taxon>
    </lineage>
</organism>
<name>A0A3A8R0G3_9BACT</name>
<protein>
    <submittedName>
        <fullName evidence="2">Uncharacterized protein</fullName>
    </submittedName>
</protein>
<feature type="compositionally biased region" description="Low complexity" evidence="1">
    <location>
        <begin position="108"/>
        <end position="124"/>
    </location>
</feature>
<accession>A0A3A8R0G3</accession>
<proteinExistence type="predicted"/>
<gene>
    <name evidence="2" type="ORF">D7X96_01980</name>
</gene>
<dbReference type="AlphaFoldDB" id="A0A3A8R0G3"/>
<dbReference type="EMBL" id="RAWM01000003">
    <property type="protein sequence ID" value="RKH73488.1"/>
    <property type="molecule type" value="Genomic_DNA"/>
</dbReference>
<feature type="compositionally biased region" description="Polar residues" evidence="1">
    <location>
        <begin position="55"/>
        <end position="89"/>
    </location>
</feature>
<sequence length="187" mass="19770">MEKMDRTSTVRSEDRPDSDSRAAFWLRDTLPADARLGRASLRSRGFACTLRPSGRLSTAGNSKLSTSALSDTPSQRRGASARSPSSDASTGLPRTERSRSTWTGWAGSPMAAVVSAALSSSHTSPAKRRDGSATRVSRGLAWTVSEPTTADSSGRSRAVRVSLLTSRSPSTRVTPWSPARSSAVATT</sequence>
<evidence type="ECO:0000313" key="2">
    <source>
        <dbReference type="EMBL" id="RKH73488.1"/>
    </source>
</evidence>
<feature type="region of interest" description="Disordered" evidence="1">
    <location>
        <begin position="50"/>
        <end position="138"/>
    </location>
</feature>
<evidence type="ECO:0000313" key="3">
    <source>
        <dbReference type="Proteomes" id="UP000282656"/>
    </source>
</evidence>
<evidence type="ECO:0000256" key="1">
    <source>
        <dbReference type="SAM" id="MobiDB-lite"/>
    </source>
</evidence>
<feature type="region of interest" description="Disordered" evidence="1">
    <location>
        <begin position="1"/>
        <end position="21"/>
    </location>
</feature>
<keyword evidence="3" id="KW-1185">Reference proteome</keyword>